<comment type="caution">
    <text evidence="2">The sequence shown here is derived from an EMBL/GenBank/DDBJ whole genome shotgun (WGS) entry which is preliminary data.</text>
</comment>
<evidence type="ECO:0008006" key="4">
    <source>
        <dbReference type="Google" id="ProtNLM"/>
    </source>
</evidence>
<gene>
    <name evidence="2" type="ORF">QTP70_028163</name>
</gene>
<dbReference type="SUPFAM" id="SSF47781">
    <property type="entry name" value="RuvA domain 2-like"/>
    <property type="match status" value="1"/>
</dbReference>
<dbReference type="AlphaFoldDB" id="A0AAE0PVE3"/>
<dbReference type="Pfam" id="PF12836">
    <property type="entry name" value="HHH_3"/>
    <property type="match status" value="1"/>
</dbReference>
<sequence>MGGNLGCHRSLPADPGDVRQRGRKFSATCSFAHVSAHNPERLNVNAASEEELMTLPGVNRAVARAIVEHRARIGGFRKVEDVALVSGIGAAKLQLIKPEICVWSRRHDHRDPEHRASVTHSWTPSSRPNSPAVCSELPPGGPAHMASERPGVQPPPAARHGKPVVRLATWDLQRCSSDKANNPGVKEVVCRTLLERDIKLLAVQDLADQQALNKFCSSESCTVCPQVVFNSALAVKEAWPLYPSVPLKEAWLLYPSVPMKELWPLYLSVPVKEVWPLYLSVPLKEFCSELNQPTLSSVYNWNGPRGVWKCAASGKPTGESSIGSEYSGFLWDSSAGIQLKEAVVLESAAANGNGNDAQPKAYLGHFYIGSSELTVVNVHLKPPSAPKQQNGRSHKSDEPKAQKLSPGVQETLRGVKNVLVVGGFGLPPDSAQFEPLKKEKLSALVPSSINTNISTKTPQGSSCLDNIWANRSIKKLYTGHCSVVREGLTNPWIPDNWSWGGVASEHCPIVAEFFTGCTNEKPMKEPLLNGGSSVAVVERDDITPKHER</sequence>
<dbReference type="InterPro" id="IPR010994">
    <property type="entry name" value="RuvA_2-like"/>
</dbReference>
<evidence type="ECO:0000256" key="1">
    <source>
        <dbReference type="SAM" id="MobiDB-lite"/>
    </source>
</evidence>
<dbReference type="EMBL" id="JAUCMX010000028">
    <property type="protein sequence ID" value="KAK3508405.1"/>
    <property type="molecule type" value="Genomic_DNA"/>
</dbReference>
<proteinExistence type="predicted"/>
<dbReference type="SUPFAM" id="SSF56219">
    <property type="entry name" value="DNase I-like"/>
    <property type="match status" value="1"/>
</dbReference>
<dbReference type="InterPro" id="IPR036691">
    <property type="entry name" value="Endo/exonu/phosph_ase_sf"/>
</dbReference>
<name>A0AAE0PVE3_9TELE</name>
<dbReference type="Gene3D" id="1.10.150.320">
    <property type="entry name" value="Photosystem II 12 kDa extrinsic protein"/>
    <property type="match status" value="1"/>
</dbReference>
<feature type="region of interest" description="Disordered" evidence="1">
    <location>
        <begin position="110"/>
        <end position="160"/>
    </location>
</feature>
<dbReference type="GO" id="GO:0005886">
    <property type="term" value="C:plasma membrane"/>
    <property type="evidence" value="ECO:0007669"/>
    <property type="project" value="TreeGrafter"/>
</dbReference>
<dbReference type="PANTHER" id="PTHR21180:SF32">
    <property type="entry name" value="ENDONUCLEASE_EXONUCLEASE_PHOSPHATASE FAMILY DOMAIN-CONTAINING PROTEIN 1"/>
    <property type="match status" value="1"/>
</dbReference>
<accession>A0AAE0PVE3</accession>
<reference evidence="2" key="1">
    <citation type="submission" date="2023-06" db="EMBL/GenBank/DDBJ databases">
        <title>Male Hemibagrus guttatus genome.</title>
        <authorList>
            <person name="Bian C."/>
        </authorList>
    </citation>
    <scope>NUCLEOTIDE SEQUENCE</scope>
    <source>
        <strain evidence="2">Male_cb2023</strain>
        <tissue evidence="2">Muscle</tissue>
    </source>
</reference>
<protein>
    <recommendedName>
        <fullName evidence="4">Endonuclease/exonuclease/phosphatase family domain-containing protein 1</fullName>
    </recommendedName>
</protein>
<keyword evidence="3" id="KW-1185">Reference proteome</keyword>
<dbReference type="InterPro" id="IPR051675">
    <property type="entry name" value="Endo/Exo/Phosphatase_dom_1"/>
</dbReference>
<organism evidence="2 3">
    <name type="scientific">Hemibagrus guttatus</name>
    <dbReference type="NCBI Taxonomy" id="175788"/>
    <lineage>
        <taxon>Eukaryota</taxon>
        <taxon>Metazoa</taxon>
        <taxon>Chordata</taxon>
        <taxon>Craniata</taxon>
        <taxon>Vertebrata</taxon>
        <taxon>Euteleostomi</taxon>
        <taxon>Actinopterygii</taxon>
        <taxon>Neopterygii</taxon>
        <taxon>Teleostei</taxon>
        <taxon>Ostariophysi</taxon>
        <taxon>Siluriformes</taxon>
        <taxon>Bagridae</taxon>
        <taxon>Hemibagrus</taxon>
    </lineage>
</organism>
<evidence type="ECO:0000313" key="2">
    <source>
        <dbReference type="EMBL" id="KAK3508405.1"/>
    </source>
</evidence>
<feature type="region of interest" description="Disordered" evidence="1">
    <location>
        <begin position="381"/>
        <end position="408"/>
    </location>
</feature>
<dbReference type="PANTHER" id="PTHR21180">
    <property type="entry name" value="ENDONUCLEASE/EXONUCLEASE/PHOSPHATASE FAMILY DOMAIN-CONTAINING PROTEIN 1"/>
    <property type="match status" value="1"/>
</dbReference>
<evidence type="ECO:0000313" key="3">
    <source>
        <dbReference type="Proteomes" id="UP001274896"/>
    </source>
</evidence>
<feature type="compositionally biased region" description="Polar residues" evidence="1">
    <location>
        <begin position="118"/>
        <end position="129"/>
    </location>
</feature>
<dbReference type="Proteomes" id="UP001274896">
    <property type="component" value="Unassembled WGS sequence"/>
</dbReference>
<dbReference type="Gene3D" id="3.60.10.10">
    <property type="entry name" value="Endonuclease/exonuclease/phosphatase"/>
    <property type="match status" value="1"/>
</dbReference>